<dbReference type="KEGG" id="ssck:SPSK_03281"/>
<dbReference type="RefSeq" id="XP_016585046.1">
    <property type="nucleotide sequence ID" value="XM_016730120.1"/>
</dbReference>
<feature type="compositionally biased region" description="Polar residues" evidence="1">
    <location>
        <begin position="274"/>
        <end position="286"/>
    </location>
</feature>
<feature type="region of interest" description="Disordered" evidence="1">
    <location>
        <begin position="211"/>
        <end position="236"/>
    </location>
</feature>
<gene>
    <name evidence="2" type="ORF">SPSK_03281</name>
</gene>
<dbReference type="AlphaFoldDB" id="A0A0F2M0T7"/>
<dbReference type="OrthoDB" id="10311378at2759"/>
<reference evidence="2 3" key="2">
    <citation type="journal article" date="2015" name="Eukaryot. Cell">
        <title>Asexual propagation of a virulent clone complex in a human and feline outbreak of sporotrichosis.</title>
        <authorList>
            <person name="Teixeira Mde M."/>
            <person name="Rodrigues A.M."/>
            <person name="Tsui C.K."/>
            <person name="de Almeida L.G."/>
            <person name="Van Diepeningen A.D."/>
            <person name="van den Ende B.G."/>
            <person name="Fernandes G.F."/>
            <person name="Kano R."/>
            <person name="Hamelin R.C."/>
            <person name="Lopes-Bezerra L.M."/>
            <person name="Vasconcelos A.T."/>
            <person name="de Hoog S."/>
            <person name="de Camargo Z.P."/>
            <person name="Felipe M.S."/>
        </authorList>
    </citation>
    <scope>NUCLEOTIDE SEQUENCE [LARGE SCALE GENOMIC DNA]</scope>
    <source>
        <strain evidence="2 3">1099-18</strain>
    </source>
</reference>
<accession>A0A0F2M0T7</accession>
<evidence type="ECO:0000256" key="1">
    <source>
        <dbReference type="SAM" id="MobiDB-lite"/>
    </source>
</evidence>
<feature type="region of interest" description="Disordered" evidence="1">
    <location>
        <begin position="1"/>
        <end position="37"/>
    </location>
</feature>
<feature type="region of interest" description="Disordered" evidence="1">
    <location>
        <begin position="264"/>
        <end position="286"/>
    </location>
</feature>
<dbReference type="EMBL" id="AXCR01000010">
    <property type="protein sequence ID" value="KJR82370.1"/>
    <property type="molecule type" value="Genomic_DNA"/>
</dbReference>
<comment type="caution">
    <text evidence="2">The sequence shown here is derived from an EMBL/GenBank/DDBJ whole genome shotgun (WGS) entry which is preliminary data.</text>
</comment>
<evidence type="ECO:0000313" key="3">
    <source>
        <dbReference type="Proteomes" id="UP000033710"/>
    </source>
</evidence>
<feature type="compositionally biased region" description="Low complexity" evidence="1">
    <location>
        <begin position="24"/>
        <end position="35"/>
    </location>
</feature>
<dbReference type="VEuPathDB" id="FungiDB:SPSK_03281"/>
<evidence type="ECO:0000313" key="2">
    <source>
        <dbReference type="EMBL" id="KJR82370.1"/>
    </source>
</evidence>
<sequence length="536" mass="60409">MRGDKGRRLSFRRKSSVESRESSSQKSSESQQKESTLSLFKKLLQPHKESKRKVVEVERRQLENSDCMVRWHDFWSHSGKHTSVWQSLGKSIEDSSHNLVHSIGIDKFLHYKPPISTNGDKGSPRENKQAILRNWFRTESDRTAMMLRGLARWGAQEISGNPALDERYPMILINGLPFVGKSTVARELAYLLDDGNRPGLVTTLREAAFNFFGDPSPRPSKDRASASAHKRDKHHRPIEVFADGRAIVIDVEHLSLALHAENGEHVQQPGGGHTSQSSKPDAQTASSVARYCSSLSTLARKKPSSDAADRLDRGRHSALEEGLLHEKRSASAVIFTEYLPKYNGESGEFAAKSYRTAADVFDRRLIPIYLTCSEAEHQRRFECRQREEHQYVQAARARGVAFSENQIAAMAPAGLQQAAHALKKLHCGEEDVYYFSKPAHFVNQQFQLGPRPVFGEPTAPEAYQGVRIDSTGLTALETAMVIRDFIHDVQRGEPGTTTLLWPPTQKERERKYLEELESWVVVSRNEETNRGVEASE</sequence>
<organism evidence="2 3">
    <name type="scientific">Sporothrix schenckii 1099-18</name>
    <dbReference type="NCBI Taxonomy" id="1397361"/>
    <lineage>
        <taxon>Eukaryota</taxon>
        <taxon>Fungi</taxon>
        <taxon>Dikarya</taxon>
        <taxon>Ascomycota</taxon>
        <taxon>Pezizomycotina</taxon>
        <taxon>Sordariomycetes</taxon>
        <taxon>Sordariomycetidae</taxon>
        <taxon>Ophiostomatales</taxon>
        <taxon>Ophiostomataceae</taxon>
        <taxon>Sporothrix</taxon>
    </lineage>
</organism>
<protein>
    <submittedName>
        <fullName evidence="2">Uncharacterized protein</fullName>
    </submittedName>
</protein>
<name>A0A0F2M0T7_SPOSC</name>
<reference evidence="2 3" key="1">
    <citation type="journal article" date="2014" name="BMC Genomics">
        <title>Comparative genomics of the major fungal agents of human and animal Sporotrichosis: Sporothrix schenckii and Sporothrix brasiliensis.</title>
        <authorList>
            <person name="Teixeira M.M."/>
            <person name="de Almeida L.G."/>
            <person name="Kubitschek-Barreira P."/>
            <person name="Alves F.L."/>
            <person name="Kioshima E.S."/>
            <person name="Abadio A.K."/>
            <person name="Fernandes L."/>
            <person name="Derengowski L.S."/>
            <person name="Ferreira K.S."/>
            <person name="Souza R.C."/>
            <person name="Ruiz J.C."/>
            <person name="de Andrade N.C."/>
            <person name="Paes H.C."/>
            <person name="Nicola A.M."/>
            <person name="Albuquerque P."/>
            <person name="Gerber A.L."/>
            <person name="Martins V.P."/>
            <person name="Peconick L.D."/>
            <person name="Neto A.V."/>
            <person name="Chaucanez C.B."/>
            <person name="Silva P.A."/>
            <person name="Cunha O.L."/>
            <person name="de Oliveira F.F."/>
            <person name="dos Santos T.C."/>
            <person name="Barros A.L."/>
            <person name="Soares M.A."/>
            <person name="de Oliveira L.M."/>
            <person name="Marini M.M."/>
            <person name="Villalobos-Duno H."/>
            <person name="Cunha M.M."/>
            <person name="de Hoog S."/>
            <person name="da Silveira J.F."/>
            <person name="Henrissat B."/>
            <person name="Nino-Vega G.A."/>
            <person name="Cisalpino P.S."/>
            <person name="Mora-Montes H.M."/>
            <person name="Almeida S.R."/>
            <person name="Stajich J.E."/>
            <person name="Lopes-Bezerra L.M."/>
            <person name="Vasconcelos A.T."/>
            <person name="Felipe M.S."/>
        </authorList>
    </citation>
    <scope>NUCLEOTIDE SEQUENCE [LARGE SCALE GENOMIC DNA]</scope>
    <source>
        <strain evidence="2 3">1099-18</strain>
    </source>
</reference>
<dbReference type="Proteomes" id="UP000033710">
    <property type="component" value="Unassembled WGS sequence"/>
</dbReference>
<dbReference type="GeneID" id="27665397"/>
<proteinExistence type="predicted"/>